<organism evidence="8 9">
    <name type="scientific">Drosophila madeirensis</name>
    <name type="common">Fruit fly</name>
    <dbReference type="NCBI Taxonomy" id="30013"/>
    <lineage>
        <taxon>Eukaryota</taxon>
        <taxon>Metazoa</taxon>
        <taxon>Ecdysozoa</taxon>
        <taxon>Arthropoda</taxon>
        <taxon>Hexapoda</taxon>
        <taxon>Insecta</taxon>
        <taxon>Pterygota</taxon>
        <taxon>Neoptera</taxon>
        <taxon>Endopterygota</taxon>
        <taxon>Diptera</taxon>
        <taxon>Brachycera</taxon>
        <taxon>Muscomorpha</taxon>
        <taxon>Ephydroidea</taxon>
        <taxon>Drosophilidae</taxon>
        <taxon>Drosophila</taxon>
        <taxon>Sophophora</taxon>
    </lineage>
</organism>
<evidence type="ECO:0000256" key="5">
    <source>
        <dbReference type="ARBA" id="ARBA00022782"/>
    </source>
</evidence>
<evidence type="ECO:0000256" key="2">
    <source>
        <dbReference type="ARBA" id="ARBA00008849"/>
    </source>
</evidence>
<evidence type="ECO:0000313" key="9">
    <source>
        <dbReference type="Proteomes" id="UP001500889"/>
    </source>
</evidence>
<evidence type="ECO:0000256" key="1">
    <source>
        <dbReference type="ARBA" id="ARBA00004011"/>
    </source>
</evidence>
<dbReference type="Proteomes" id="UP001500889">
    <property type="component" value="Chromosome O"/>
</dbReference>
<evidence type="ECO:0000256" key="4">
    <source>
        <dbReference type="ARBA" id="ARBA00022473"/>
    </source>
</evidence>
<keyword evidence="5" id="KW-0221">Differentiation</keyword>
<evidence type="ECO:0000256" key="7">
    <source>
        <dbReference type="SAM" id="MobiDB-lite"/>
    </source>
</evidence>
<proteinExistence type="inferred from homology"/>
<protein>
    <recommendedName>
        <fullName evidence="3">Male-specific protein scotti</fullName>
    </recommendedName>
</protein>
<dbReference type="AlphaFoldDB" id="A0AAU9FB54"/>
<dbReference type="InterPro" id="IPR031397">
    <property type="entry name" value="Soti"/>
</dbReference>
<dbReference type="GO" id="GO:0007291">
    <property type="term" value="P:sperm individualization"/>
    <property type="evidence" value="ECO:0007669"/>
    <property type="project" value="InterPro"/>
</dbReference>
<evidence type="ECO:0000256" key="6">
    <source>
        <dbReference type="ARBA" id="ARBA00022871"/>
    </source>
</evidence>
<comment type="function">
    <text evidence="1">Post-meiotically transcribed gene that has a role in late spermiogenesis; required for actin cone progression during spermatid individualization.</text>
</comment>
<keyword evidence="4" id="KW-0217">Developmental protein</keyword>
<comment type="similarity">
    <text evidence="2">Belongs to the male-specific scotti family.</text>
</comment>
<evidence type="ECO:0000256" key="3">
    <source>
        <dbReference type="ARBA" id="ARBA00015334"/>
    </source>
</evidence>
<reference evidence="8 9" key="1">
    <citation type="submission" date="2024-02" db="EMBL/GenBank/DDBJ databases">
        <title>A chromosome-level genome assembly of Drosophila madeirensis, a fruit fly species endemic to Madeira island.</title>
        <authorList>
            <person name="Tomihara K."/>
            <person name="Llopart A."/>
            <person name="Yamamoto D."/>
        </authorList>
    </citation>
    <scope>NUCLEOTIDE SEQUENCE [LARGE SCALE GENOMIC DNA]</scope>
    <source>
        <strain evidence="8 9">RF1</strain>
    </source>
</reference>
<gene>
    <name evidence="8" type="ORF">DMAD_10858</name>
</gene>
<evidence type="ECO:0000313" key="8">
    <source>
        <dbReference type="EMBL" id="BFF92908.1"/>
    </source>
</evidence>
<dbReference type="Pfam" id="PF17079">
    <property type="entry name" value="SOTI"/>
    <property type="match status" value="1"/>
</dbReference>
<sequence>MERFYQLIRLPSVHVDYNNNDINRQPELDQLLDASHEPPRNMDPLPDPEPEPEPLMPRKKRSHMTISQPFRIQSEVSDLQRNAWQAVQDVPEEQRRDCYVNYMMENLNSQNYPNGVGLPYRWGQF</sequence>
<keyword evidence="9" id="KW-1185">Reference proteome</keyword>
<feature type="region of interest" description="Disordered" evidence="7">
    <location>
        <begin position="17"/>
        <end position="64"/>
    </location>
</feature>
<dbReference type="EMBL" id="AP029263">
    <property type="protein sequence ID" value="BFF92908.1"/>
    <property type="molecule type" value="Genomic_DNA"/>
</dbReference>
<keyword evidence="6" id="KW-0744">Spermatogenesis</keyword>
<name>A0AAU9FB54_DROMD</name>
<accession>A0AAU9FB54</accession>